<reference evidence="3 4" key="1">
    <citation type="submission" date="2017-04" db="EMBL/GenBank/DDBJ databases">
        <title>Novel microbial lineages endemic to geothermal iron-oxide mats fill important gaps in the evolutionary history of Archaea.</title>
        <authorList>
            <person name="Jay Z.J."/>
            <person name="Beam J.P."/>
            <person name="Dlakic M."/>
            <person name="Rusch D.B."/>
            <person name="Kozubal M.A."/>
            <person name="Inskeep W.P."/>
        </authorList>
    </citation>
    <scope>NUCLEOTIDE SEQUENCE [LARGE SCALE GENOMIC DNA]</scope>
    <source>
        <strain evidence="3">BE_D</strain>
    </source>
</reference>
<name>A0A2R6BZC1_9ARCH</name>
<comment type="caution">
    <text evidence="3">The sequence shown here is derived from an EMBL/GenBank/DDBJ whole genome shotgun (WGS) entry which is preliminary data.</text>
</comment>
<dbReference type="Pfam" id="PF09250">
    <property type="entry name" value="Prim-Pol"/>
    <property type="match status" value="1"/>
</dbReference>
<evidence type="ECO:0000259" key="2">
    <source>
        <dbReference type="SMART" id="SM00943"/>
    </source>
</evidence>
<dbReference type="Proteomes" id="UP000242015">
    <property type="component" value="Unassembled WGS sequence"/>
</dbReference>
<feature type="compositionally biased region" description="Basic and acidic residues" evidence="1">
    <location>
        <begin position="214"/>
        <end position="228"/>
    </location>
</feature>
<dbReference type="InterPro" id="IPR015330">
    <property type="entry name" value="DNA_primase/pol_bifunc_N"/>
</dbReference>
<dbReference type="AlphaFoldDB" id="A0A2R6BZC1"/>
<protein>
    <recommendedName>
        <fullName evidence="2">DNA primase/polymerase bifunctional N-terminal domain-containing protein</fullName>
    </recommendedName>
</protein>
<feature type="compositionally biased region" description="Basic residues" evidence="1">
    <location>
        <begin position="160"/>
        <end position="173"/>
    </location>
</feature>
<dbReference type="SUPFAM" id="SSF56747">
    <property type="entry name" value="Prim-pol domain"/>
    <property type="match status" value="1"/>
</dbReference>
<dbReference type="Gene3D" id="3.30.720.160">
    <property type="entry name" value="Bifunctional DNA primase/polymerase, N-terminal"/>
    <property type="match status" value="1"/>
</dbReference>
<evidence type="ECO:0000256" key="1">
    <source>
        <dbReference type="SAM" id="MobiDB-lite"/>
    </source>
</evidence>
<dbReference type="EMBL" id="NEXF01000727">
    <property type="protein sequence ID" value="PSO03964.1"/>
    <property type="molecule type" value="Genomic_DNA"/>
</dbReference>
<accession>A0A2R6BZC1</accession>
<dbReference type="SMART" id="SM00943">
    <property type="entry name" value="Prim-Pol"/>
    <property type="match status" value="1"/>
</dbReference>
<feature type="compositionally biased region" description="Basic and acidic residues" evidence="1">
    <location>
        <begin position="141"/>
        <end position="159"/>
    </location>
</feature>
<sequence>MTTDPGILADGSVDVEWWVALYREQGLSVIPLTPGTKRPEEEWRGYVSAGKHSTDDERRMWLRSGRGVAAVCGAPSGGVWALDFERREDFEQLMGPSTLNSTLVVETPHGGIHVYFRSKGRTAQAENTGSGPTPPPRHTGGGRDRCATTHSRGPQEVRGLRARRSGRGPRPRGHTLQGDKHHHRHRHTQGGSARAHTGGRIHQGGVDTGGGQGERPHKAGCRHRDGWGRGRRRAG</sequence>
<evidence type="ECO:0000313" key="4">
    <source>
        <dbReference type="Proteomes" id="UP000242015"/>
    </source>
</evidence>
<proteinExistence type="predicted"/>
<dbReference type="Gene3D" id="3.30.2250.10">
    <property type="entry name" value="Bifunctional DNA primase/polymerase domain"/>
    <property type="match status" value="1"/>
</dbReference>
<feature type="domain" description="DNA primase/polymerase bifunctional N-terminal" evidence="2">
    <location>
        <begin position="20"/>
        <end position="164"/>
    </location>
</feature>
<feature type="region of interest" description="Disordered" evidence="1">
    <location>
        <begin position="121"/>
        <end position="235"/>
    </location>
</feature>
<gene>
    <name evidence="3" type="ORF">B9Q04_19720</name>
</gene>
<evidence type="ECO:0000313" key="3">
    <source>
        <dbReference type="EMBL" id="PSO03964.1"/>
    </source>
</evidence>
<organism evidence="3 4">
    <name type="scientific">Candidatus Marsarchaeota G2 archaeon BE_D</name>
    <dbReference type="NCBI Taxonomy" id="1978158"/>
    <lineage>
        <taxon>Archaea</taxon>
        <taxon>Candidatus Marsarchaeota</taxon>
        <taxon>Candidatus Marsarchaeota group 2</taxon>
    </lineage>
</organism>